<dbReference type="Pfam" id="PF06404">
    <property type="entry name" value="PSK"/>
    <property type="match status" value="1"/>
</dbReference>
<protein>
    <recommendedName>
        <fullName evidence="9">Phytosulfokine</fullName>
    </recommendedName>
    <component>
        <recommendedName>
            <fullName evidence="9">Phytosulfokine-alpha</fullName>
            <shortName evidence="9">PSK-alpha</shortName>
            <shortName evidence="9">Phytosulfokine-a</shortName>
        </recommendedName>
    </component>
    <component>
        <recommendedName>
            <fullName evidence="9">Phytosulfokine-beta</fullName>
            <shortName evidence="9">PSK-beta</shortName>
            <shortName evidence="9">Phytosulfokine-b</shortName>
        </recommendedName>
    </component>
</protein>
<dbReference type="GO" id="GO:0030154">
    <property type="term" value="P:cell differentiation"/>
    <property type="evidence" value="ECO:0007669"/>
    <property type="project" value="UniProtKB-UniRule"/>
</dbReference>
<dbReference type="OrthoDB" id="1858282at2759"/>
<reference evidence="11" key="1">
    <citation type="submission" date="2025-08" db="UniProtKB">
        <authorList>
            <consortium name="RefSeq"/>
        </authorList>
    </citation>
    <scope>IDENTIFICATION</scope>
</reference>
<dbReference type="GeneID" id="104591245"/>
<dbReference type="RefSeq" id="XP_010248352.1">
    <property type="nucleotide sequence ID" value="XM_010250050.2"/>
</dbReference>
<evidence type="ECO:0000256" key="1">
    <source>
        <dbReference type="ARBA" id="ARBA00004613"/>
    </source>
</evidence>
<evidence type="ECO:0000256" key="4">
    <source>
        <dbReference type="ARBA" id="ARBA00022525"/>
    </source>
</evidence>
<keyword evidence="7 9" id="KW-0221">Differentiation</keyword>
<keyword evidence="5 9" id="KW-0765">Sulfation</keyword>
<dbReference type="eggNOG" id="ENOG502SAK1">
    <property type="taxonomic scope" value="Eukaryota"/>
</dbReference>
<proteinExistence type="inferred from homology"/>
<evidence type="ECO:0000256" key="8">
    <source>
        <dbReference type="ARBA" id="ARBA00023030"/>
    </source>
</evidence>
<comment type="subcellular location">
    <subcellularLocation>
        <location evidence="1 9">Secreted</location>
    </subcellularLocation>
</comment>
<comment type="function">
    <text evidence="9">Promotes plant cell differentiation, organogenesis and somatic embryogenesis as well as cell proliferation.</text>
</comment>
<dbReference type="PANTHER" id="PTHR33285:SF55">
    <property type="entry name" value="PHYTOSULFOKINES 3"/>
    <property type="match status" value="1"/>
</dbReference>
<name>A0A1U7Z7G6_NELNU</name>
<evidence type="ECO:0000256" key="7">
    <source>
        <dbReference type="ARBA" id="ARBA00022782"/>
    </source>
</evidence>
<evidence type="ECO:0000256" key="2">
    <source>
        <dbReference type="ARBA" id="ARBA00010781"/>
    </source>
</evidence>
<keyword evidence="3 9" id="KW-0217">Developmental protein</keyword>
<evidence type="ECO:0000313" key="10">
    <source>
        <dbReference type="Proteomes" id="UP000189703"/>
    </source>
</evidence>
<keyword evidence="4 9" id="KW-0964">Secreted</keyword>
<evidence type="ECO:0000256" key="6">
    <source>
        <dbReference type="ARBA" id="ARBA00022729"/>
    </source>
</evidence>
<dbReference type="GO" id="GO:0008283">
    <property type="term" value="P:cell population proliferation"/>
    <property type="evidence" value="ECO:0007669"/>
    <property type="project" value="UniProtKB-UniRule"/>
</dbReference>
<organism evidence="10 11">
    <name type="scientific">Nelumbo nucifera</name>
    <name type="common">Sacred lotus</name>
    <dbReference type="NCBI Taxonomy" id="4432"/>
    <lineage>
        <taxon>Eukaryota</taxon>
        <taxon>Viridiplantae</taxon>
        <taxon>Streptophyta</taxon>
        <taxon>Embryophyta</taxon>
        <taxon>Tracheophyta</taxon>
        <taxon>Spermatophyta</taxon>
        <taxon>Magnoliopsida</taxon>
        <taxon>Proteales</taxon>
        <taxon>Nelumbonaceae</taxon>
        <taxon>Nelumbo</taxon>
    </lineage>
</organism>
<dbReference type="GO" id="GO:0008083">
    <property type="term" value="F:growth factor activity"/>
    <property type="evidence" value="ECO:0007669"/>
    <property type="project" value="UniProtKB-UniRule"/>
</dbReference>
<dbReference type="AlphaFoldDB" id="A0A1U7Z7G6"/>
<keyword evidence="6 9" id="KW-0732">Signal</keyword>
<comment type="similarity">
    <text evidence="2 9">Belongs to the phytosulfokine family.</text>
</comment>
<sequence>MSKATALFAVALLLFVSLTHAARPEPSLPTHSPSKTQPAGLDSVESCDGVGEEECAIRRALADAHTDYIYTQDKQP</sequence>
<comment type="PTM">
    <text evidence="9">PSK-alpha is produced by endopeptidase digestion. PSK-beta is produced from PSK-alpha by exopeptidase digestion.</text>
</comment>
<keyword evidence="10" id="KW-1185">Reference proteome</keyword>
<dbReference type="PANTHER" id="PTHR33285">
    <property type="entry name" value="PHYTOSULFOKINES 3"/>
    <property type="match status" value="1"/>
</dbReference>
<dbReference type="InterPro" id="IPR009438">
    <property type="entry name" value="Phytosulfokine"/>
</dbReference>
<evidence type="ECO:0000313" key="11">
    <source>
        <dbReference type="RefSeq" id="XP_010248352.1"/>
    </source>
</evidence>
<evidence type="ECO:0000256" key="3">
    <source>
        <dbReference type="ARBA" id="ARBA00022473"/>
    </source>
</evidence>
<accession>A0A1U7Z7G6</accession>
<feature type="signal peptide" evidence="9">
    <location>
        <begin position="1"/>
        <end position="21"/>
    </location>
</feature>
<gene>
    <name evidence="11" type="primary">LOC104591245</name>
</gene>
<keyword evidence="8 9" id="KW-0339">Growth factor</keyword>
<dbReference type="GO" id="GO:0005576">
    <property type="term" value="C:extracellular region"/>
    <property type="evidence" value="ECO:0007669"/>
    <property type="project" value="UniProtKB-SubCell"/>
</dbReference>
<dbReference type="FunCoup" id="A0A1U7Z7G6">
    <property type="interactions" value="38"/>
</dbReference>
<feature type="chain" id="PRO_5043056590" description="Phytosulfokine" evidence="9">
    <location>
        <begin position="22"/>
        <end position="76"/>
    </location>
</feature>
<dbReference type="KEGG" id="nnu:104591245"/>
<dbReference type="Proteomes" id="UP000189703">
    <property type="component" value="Unplaced"/>
</dbReference>
<evidence type="ECO:0000256" key="9">
    <source>
        <dbReference type="RuleBase" id="RU368031"/>
    </source>
</evidence>
<evidence type="ECO:0000256" key="5">
    <source>
        <dbReference type="ARBA" id="ARBA00022641"/>
    </source>
</evidence>
<dbReference type="OMA" id="TINNNHP"/>
<comment type="PTM">
    <text evidence="9">Sulfation is important for activity and for the binding to a putative membrane receptor.</text>
</comment>